<gene>
    <name evidence="1" type="ORF">OJ996_01105</name>
</gene>
<organism evidence="1 2">
    <name type="scientific">Luteolibacter rhizosphaerae</name>
    <dbReference type="NCBI Taxonomy" id="2989719"/>
    <lineage>
        <taxon>Bacteria</taxon>
        <taxon>Pseudomonadati</taxon>
        <taxon>Verrucomicrobiota</taxon>
        <taxon>Verrucomicrobiia</taxon>
        <taxon>Verrucomicrobiales</taxon>
        <taxon>Verrucomicrobiaceae</taxon>
        <taxon>Luteolibacter</taxon>
    </lineage>
</organism>
<evidence type="ECO:0000313" key="2">
    <source>
        <dbReference type="Proteomes" id="UP001165653"/>
    </source>
</evidence>
<evidence type="ECO:0008006" key="3">
    <source>
        <dbReference type="Google" id="ProtNLM"/>
    </source>
</evidence>
<keyword evidence="2" id="KW-1185">Reference proteome</keyword>
<comment type="caution">
    <text evidence="1">The sequence shown here is derived from an EMBL/GenBank/DDBJ whole genome shotgun (WGS) entry which is preliminary data.</text>
</comment>
<dbReference type="RefSeq" id="WP_264510280.1">
    <property type="nucleotide sequence ID" value="NZ_JAPDDR010000001.1"/>
</dbReference>
<evidence type="ECO:0000313" key="1">
    <source>
        <dbReference type="EMBL" id="MCW1912149.1"/>
    </source>
</evidence>
<dbReference type="EMBL" id="JAPDDR010000001">
    <property type="protein sequence ID" value="MCW1912149.1"/>
    <property type="molecule type" value="Genomic_DNA"/>
</dbReference>
<reference evidence="1" key="1">
    <citation type="submission" date="2022-10" db="EMBL/GenBank/DDBJ databases">
        <title>Luteolibacter sp. GHJ8, whole genome shotgun sequencing project.</title>
        <authorList>
            <person name="Zhao G."/>
            <person name="Shen L."/>
        </authorList>
    </citation>
    <scope>NUCLEOTIDE SEQUENCE</scope>
    <source>
        <strain evidence="1">GHJ8</strain>
    </source>
</reference>
<accession>A0ABT3FY27</accession>
<dbReference type="Proteomes" id="UP001165653">
    <property type="component" value="Unassembled WGS sequence"/>
</dbReference>
<protein>
    <recommendedName>
        <fullName evidence="3">DNA-binding protein</fullName>
    </recommendedName>
</protein>
<name>A0ABT3FY27_9BACT</name>
<sequence length="128" mass="13703">MIAAYDKAVVFEESTPGALKVAKALPALNWSHGGLLLLGVRKDGSVCGVAEGEVDGIFQRFGQLCAELSRSRVEIGQLRCGDKAVVFIVFNMIPRHTPAARPLYRGHRAAGRGVNGTRCGLQDRPALC</sequence>
<proteinExistence type="predicted"/>